<gene>
    <name evidence="1" type="ORF">HCN83_03520</name>
</gene>
<comment type="caution">
    <text evidence="1">The sequence shown here is derived from an EMBL/GenBank/DDBJ whole genome shotgun (WGS) entry which is preliminary data.</text>
</comment>
<proteinExistence type="predicted"/>
<dbReference type="RefSeq" id="WP_168004942.1">
    <property type="nucleotide sequence ID" value="NZ_JAATHJ010000003.1"/>
</dbReference>
<dbReference type="Proteomes" id="UP000752012">
    <property type="component" value="Unassembled WGS sequence"/>
</dbReference>
<dbReference type="AlphaFoldDB" id="A0A969PNR6"/>
<name>A0A969PNR6_9BACI</name>
<sequence>MAIMYICRECKGKGQTKQKLWLVTRIVTCKDCSGVGKKKYTIQRAQPVSK</sequence>
<dbReference type="Gene3D" id="2.10.230.10">
    <property type="entry name" value="Heat shock protein DnaJ, cysteine-rich domain"/>
    <property type="match status" value="1"/>
</dbReference>
<evidence type="ECO:0000313" key="1">
    <source>
        <dbReference type="EMBL" id="NJP36658.1"/>
    </source>
</evidence>
<protein>
    <submittedName>
        <fullName evidence="1">Uncharacterized protein</fullName>
    </submittedName>
</protein>
<keyword evidence="2" id="KW-1185">Reference proteome</keyword>
<dbReference type="EMBL" id="JAATHJ010000003">
    <property type="protein sequence ID" value="NJP36658.1"/>
    <property type="molecule type" value="Genomic_DNA"/>
</dbReference>
<organism evidence="1 2">
    <name type="scientific">Alkalicoccus luteus</name>
    <dbReference type="NCBI Taxonomy" id="1237094"/>
    <lineage>
        <taxon>Bacteria</taxon>
        <taxon>Bacillati</taxon>
        <taxon>Bacillota</taxon>
        <taxon>Bacilli</taxon>
        <taxon>Bacillales</taxon>
        <taxon>Bacillaceae</taxon>
        <taxon>Alkalicoccus</taxon>
    </lineage>
</organism>
<evidence type="ECO:0000313" key="2">
    <source>
        <dbReference type="Proteomes" id="UP000752012"/>
    </source>
</evidence>
<accession>A0A969PNR6</accession>
<dbReference type="InterPro" id="IPR036410">
    <property type="entry name" value="HSP_DnaJ_Cys-rich_dom_sf"/>
</dbReference>
<dbReference type="SUPFAM" id="SSF57938">
    <property type="entry name" value="DnaJ/Hsp40 cysteine-rich domain"/>
    <property type="match status" value="1"/>
</dbReference>
<reference evidence="1 2" key="1">
    <citation type="submission" date="2020-03" db="EMBL/GenBank/DDBJ databases">
        <title>Assessment of the enzymatic potential of alkaline-tolerant lipase obtained from Bacillus luteus H11 (technogenic soil) for the bioremediation of saline soils contaminated with petroleum substances.</title>
        <authorList>
            <person name="Kalwasinska A."/>
        </authorList>
    </citation>
    <scope>NUCLEOTIDE SEQUENCE [LARGE SCALE GENOMIC DNA]</scope>
    <source>
        <strain evidence="1 2">H11</strain>
    </source>
</reference>